<dbReference type="InterPro" id="IPR052356">
    <property type="entry name" value="Thiol_S-MT"/>
</dbReference>
<dbReference type="Pfam" id="PF08241">
    <property type="entry name" value="Methyltransf_11"/>
    <property type="match status" value="1"/>
</dbReference>
<dbReference type="PANTHER" id="PTHR45036:SF1">
    <property type="entry name" value="METHYLTRANSFERASE LIKE 7A"/>
    <property type="match status" value="1"/>
</dbReference>
<reference evidence="2 4" key="1">
    <citation type="journal article" date="2016" name="Int. J. Syst. Evol. Microbiol.">
        <title>Methanosarcina flavescens sp. nov., a methanogenic archaeon isolated from a full-scale anaerobic digester.</title>
        <authorList>
            <person name="Kern T."/>
            <person name="Fischer M.A."/>
            <person name="Deppenmeier U."/>
            <person name="Schmitz R.A."/>
            <person name="Rother M."/>
        </authorList>
    </citation>
    <scope>NUCLEOTIDE SEQUENCE [LARGE SCALE GENOMIC DNA]</scope>
    <source>
        <strain evidence="2 4">E03.2</strain>
    </source>
</reference>
<dbReference type="InterPro" id="IPR029063">
    <property type="entry name" value="SAM-dependent_MTases_sf"/>
</dbReference>
<evidence type="ECO:0000313" key="2">
    <source>
        <dbReference type="EMBL" id="AYK15753.1"/>
    </source>
</evidence>
<keyword evidence="2" id="KW-0808">Transferase</keyword>
<name>A0A660HU04_9EURY</name>
<evidence type="ECO:0000313" key="5">
    <source>
        <dbReference type="Proteomes" id="UP000585579"/>
    </source>
</evidence>
<reference evidence="3 5" key="3">
    <citation type="journal article" date="2020" name="Biotechnol. Biofuels">
        <title>New insights from the biogas microbiome by comprehensive genome-resolved metagenomics of nearly 1600 species originating from multiple anaerobic digesters.</title>
        <authorList>
            <person name="Campanaro S."/>
            <person name="Treu L."/>
            <person name="Rodriguez-R L.M."/>
            <person name="Kovalovszki A."/>
            <person name="Ziels R.M."/>
            <person name="Maus I."/>
            <person name="Zhu X."/>
            <person name="Kougias P.G."/>
            <person name="Basile A."/>
            <person name="Luo G."/>
            <person name="Schluter A."/>
            <person name="Konstantinidis K.T."/>
            <person name="Angelidaki I."/>
        </authorList>
    </citation>
    <scope>NUCLEOTIDE SEQUENCE [LARGE SCALE GENOMIC DNA]</scope>
    <source>
        <strain evidence="3">AS22ysBPME_46</strain>
    </source>
</reference>
<dbReference type="EMBL" id="JAAYQL010000044">
    <property type="protein sequence ID" value="NLK32792.1"/>
    <property type="molecule type" value="Genomic_DNA"/>
</dbReference>
<dbReference type="GO" id="GO:0008757">
    <property type="term" value="F:S-adenosylmethionine-dependent methyltransferase activity"/>
    <property type="evidence" value="ECO:0007669"/>
    <property type="project" value="InterPro"/>
</dbReference>
<gene>
    <name evidence="2" type="ORF">AOB57_011635</name>
    <name evidence="3" type="ORF">GX302_08170</name>
</gene>
<dbReference type="GeneID" id="53688775"/>
<protein>
    <submittedName>
        <fullName evidence="2">Class I SAM-dependent methyltransferase</fullName>
    </submittedName>
</protein>
<keyword evidence="2" id="KW-0489">Methyltransferase</keyword>
<proteinExistence type="predicted"/>
<evidence type="ECO:0000313" key="4">
    <source>
        <dbReference type="Proteomes" id="UP000053087"/>
    </source>
</evidence>
<dbReference type="OrthoDB" id="147504at2157"/>
<organism evidence="2 4">
    <name type="scientific">Methanosarcina flavescens</name>
    <dbReference type="NCBI Taxonomy" id="1715806"/>
    <lineage>
        <taxon>Archaea</taxon>
        <taxon>Methanobacteriati</taxon>
        <taxon>Methanobacteriota</taxon>
        <taxon>Stenosarchaea group</taxon>
        <taxon>Methanomicrobia</taxon>
        <taxon>Methanosarcinales</taxon>
        <taxon>Methanosarcinaceae</taxon>
        <taxon>Methanosarcina</taxon>
    </lineage>
</organism>
<dbReference type="SUPFAM" id="SSF53335">
    <property type="entry name" value="S-adenosyl-L-methionine-dependent methyltransferases"/>
    <property type="match status" value="1"/>
</dbReference>
<dbReference type="InterPro" id="IPR013216">
    <property type="entry name" value="Methyltransf_11"/>
</dbReference>
<feature type="domain" description="Methyltransferase type 11" evidence="1">
    <location>
        <begin position="42"/>
        <end position="134"/>
    </location>
</feature>
<dbReference type="Proteomes" id="UP000053087">
    <property type="component" value="Chromosome"/>
</dbReference>
<dbReference type="Gene3D" id="3.40.50.150">
    <property type="entry name" value="Vaccinia Virus protein VP39"/>
    <property type="match status" value="1"/>
</dbReference>
<dbReference type="PANTHER" id="PTHR45036">
    <property type="entry name" value="METHYLTRANSFERASE LIKE 7B"/>
    <property type="match status" value="1"/>
</dbReference>
<keyword evidence="4" id="KW-1185">Reference proteome</keyword>
<accession>A0A660HU04</accession>
<dbReference type="AlphaFoldDB" id="A0A660HU04"/>
<dbReference type="Proteomes" id="UP000585579">
    <property type="component" value="Unassembled WGS sequence"/>
</dbReference>
<dbReference type="EMBL" id="CP032683">
    <property type="protein sequence ID" value="AYK15753.1"/>
    <property type="molecule type" value="Genomic_DNA"/>
</dbReference>
<dbReference type="KEGG" id="mfz:AOB57_011635"/>
<evidence type="ECO:0000313" key="3">
    <source>
        <dbReference type="EMBL" id="NLK32792.1"/>
    </source>
</evidence>
<reference evidence="2" key="2">
    <citation type="submission" date="2018-10" db="EMBL/GenBank/DDBJ databases">
        <authorList>
            <person name="Fischer M.A."/>
            <person name="Kern T."/>
            <person name="Deppenmeier U."/>
            <person name="Schmitz R.A."/>
            <person name="Rother M."/>
        </authorList>
    </citation>
    <scope>NUCLEOTIDE SEQUENCE</scope>
    <source>
        <strain evidence="2">E03.2</strain>
    </source>
</reference>
<dbReference type="RefSeq" id="WP_054299272.1">
    <property type="nucleotide sequence ID" value="NZ_CP032683.1"/>
</dbReference>
<dbReference type="CDD" id="cd02440">
    <property type="entry name" value="AdoMet_MTases"/>
    <property type="match status" value="1"/>
</dbReference>
<sequence length="199" mass="22662">MSVVSKYNRISMVYGIIELPVELLLYGRWREEALSNLSGKVLEVGVGTGRNLKYYPVGCSVIGIDNSTGMLEKARKKARGMRNITLYLMDAEHLEFPDDSFDYVVTTFVLCSVPDPVKALKEMRRVLKPSGELIALEHMRSSNPFIARIEDLINPIMFFFIWDDMTRNTMGNIEKAGFTIKKAKNLAFQDVFKKIRAKP</sequence>
<evidence type="ECO:0000259" key="1">
    <source>
        <dbReference type="Pfam" id="PF08241"/>
    </source>
</evidence>
<dbReference type="GO" id="GO:0032259">
    <property type="term" value="P:methylation"/>
    <property type="evidence" value="ECO:0007669"/>
    <property type="project" value="UniProtKB-KW"/>
</dbReference>